<dbReference type="Proteomes" id="UP001151582">
    <property type="component" value="Unassembled WGS sequence"/>
</dbReference>
<evidence type="ECO:0000256" key="3">
    <source>
        <dbReference type="PROSITE-ProRule" id="PRU00221"/>
    </source>
</evidence>
<dbReference type="SMART" id="SM00320">
    <property type="entry name" value="WD40"/>
    <property type="match status" value="4"/>
</dbReference>
<keyword evidence="6" id="KW-1185">Reference proteome</keyword>
<evidence type="ECO:0000256" key="2">
    <source>
        <dbReference type="ARBA" id="ARBA00022737"/>
    </source>
</evidence>
<feature type="repeat" description="WD" evidence="3">
    <location>
        <begin position="316"/>
        <end position="351"/>
    </location>
</feature>
<keyword evidence="1 3" id="KW-0853">WD repeat</keyword>
<protein>
    <recommendedName>
        <fullName evidence="7">WD40 repeat-like protein</fullName>
    </recommendedName>
</protein>
<proteinExistence type="predicted"/>
<dbReference type="InterPro" id="IPR019775">
    <property type="entry name" value="WD40_repeat_CS"/>
</dbReference>
<keyword evidence="2" id="KW-0677">Repeat</keyword>
<dbReference type="PROSITE" id="PS00678">
    <property type="entry name" value="WD_REPEATS_1"/>
    <property type="match status" value="1"/>
</dbReference>
<feature type="region of interest" description="Disordered" evidence="4">
    <location>
        <begin position="356"/>
        <end position="376"/>
    </location>
</feature>
<sequence>MSQMLGDESLPKKEICNYFAPWPVYALDWSKRPGNQAFRLGVGSFCEQYNNKFQVVKHNPQGSETSGATAGMALDDAVSGAPPPNTDFYVAAEADHPYPVTKMQWAPFTGSGGGNSTTDLVATSGDFLRLWELVPSSSMSGATHDLPYSLQPKATLSNSRGDFWGPLTSFDWNQIDPSKLVTCSIDTTCTIWDINTQQPKTQLIAHDREVYDVAFATGSTEVFASAGADGSVRMFDLRGLEHSTIIYEAPSSVHVSANPSGGPPAANTNGPIRASPPLMRLYFNQMDSNYISTFSMDSSTVQILDARAPGVPVIELRGHRGCVNSLAWAPHQRHQLCSAGDDQQVLVWDLSPGKIPGLSSHPHQQPPAPQPSSSASMDLTKAVLDAPSLTYGAPAEVNMLSWSRVVPDWVAIGFGATVQALRV</sequence>
<feature type="repeat" description="WD" evidence="3">
    <location>
        <begin position="203"/>
        <end position="238"/>
    </location>
</feature>
<dbReference type="InterPro" id="IPR001680">
    <property type="entry name" value="WD40_rpt"/>
</dbReference>
<name>A0A9W8EBW8_9FUNG</name>
<evidence type="ECO:0000256" key="1">
    <source>
        <dbReference type="ARBA" id="ARBA00022574"/>
    </source>
</evidence>
<dbReference type="InterPro" id="IPR045159">
    <property type="entry name" value="DCAF7-like"/>
</dbReference>
<dbReference type="InterPro" id="IPR015943">
    <property type="entry name" value="WD40/YVTN_repeat-like_dom_sf"/>
</dbReference>
<organism evidence="5 6">
    <name type="scientific">Dimargaris verticillata</name>
    <dbReference type="NCBI Taxonomy" id="2761393"/>
    <lineage>
        <taxon>Eukaryota</taxon>
        <taxon>Fungi</taxon>
        <taxon>Fungi incertae sedis</taxon>
        <taxon>Zoopagomycota</taxon>
        <taxon>Kickxellomycotina</taxon>
        <taxon>Dimargaritomycetes</taxon>
        <taxon>Dimargaritales</taxon>
        <taxon>Dimargaritaceae</taxon>
        <taxon>Dimargaris</taxon>
    </lineage>
</organism>
<dbReference type="Gene3D" id="2.130.10.10">
    <property type="entry name" value="YVTN repeat-like/Quinoprotein amine dehydrogenase"/>
    <property type="match status" value="1"/>
</dbReference>
<gene>
    <name evidence="5" type="ORF">H4R34_003568</name>
</gene>
<comment type="caution">
    <text evidence="5">The sequence shown here is derived from an EMBL/GenBank/DDBJ whole genome shotgun (WGS) entry which is preliminary data.</text>
</comment>
<dbReference type="PANTHER" id="PTHR19919">
    <property type="entry name" value="WD REPEAT CONTAINING PROTEIN"/>
    <property type="match status" value="1"/>
</dbReference>
<evidence type="ECO:0008006" key="7">
    <source>
        <dbReference type="Google" id="ProtNLM"/>
    </source>
</evidence>
<dbReference type="PROSITE" id="PS50082">
    <property type="entry name" value="WD_REPEATS_2"/>
    <property type="match status" value="2"/>
</dbReference>
<accession>A0A9W8EBW8</accession>
<dbReference type="PROSITE" id="PS50294">
    <property type="entry name" value="WD_REPEATS_REGION"/>
    <property type="match status" value="1"/>
</dbReference>
<evidence type="ECO:0000256" key="4">
    <source>
        <dbReference type="SAM" id="MobiDB-lite"/>
    </source>
</evidence>
<dbReference type="EMBL" id="JANBQB010000346">
    <property type="protein sequence ID" value="KAJ1977457.1"/>
    <property type="molecule type" value="Genomic_DNA"/>
</dbReference>
<evidence type="ECO:0000313" key="5">
    <source>
        <dbReference type="EMBL" id="KAJ1977457.1"/>
    </source>
</evidence>
<reference evidence="5" key="1">
    <citation type="submission" date="2022-07" db="EMBL/GenBank/DDBJ databases">
        <title>Phylogenomic reconstructions and comparative analyses of Kickxellomycotina fungi.</title>
        <authorList>
            <person name="Reynolds N.K."/>
            <person name="Stajich J.E."/>
            <person name="Barry K."/>
            <person name="Grigoriev I.V."/>
            <person name="Crous P."/>
            <person name="Smith M.E."/>
        </authorList>
    </citation>
    <scope>NUCLEOTIDE SEQUENCE</scope>
    <source>
        <strain evidence="5">RSA 567</strain>
    </source>
</reference>
<dbReference type="AlphaFoldDB" id="A0A9W8EBW8"/>
<dbReference type="SUPFAM" id="SSF50978">
    <property type="entry name" value="WD40 repeat-like"/>
    <property type="match status" value="1"/>
</dbReference>
<dbReference type="InterPro" id="IPR036322">
    <property type="entry name" value="WD40_repeat_dom_sf"/>
</dbReference>
<dbReference type="Pfam" id="PF00400">
    <property type="entry name" value="WD40"/>
    <property type="match status" value="2"/>
</dbReference>
<evidence type="ECO:0000313" key="6">
    <source>
        <dbReference type="Proteomes" id="UP001151582"/>
    </source>
</evidence>
<dbReference type="OrthoDB" id="1284551at2759"/>